<sequence>MVEKDSIDDSDENNNMVPKELIQHTVAVPNEQIGCERRLLVPFGVPEKPTKKSQICPFFIQPMPVPITYPSPNAPDDQFIHRIA</sequence>
<gene>
    <name evidence="1" type="ORF">CEXT_232431</name>
</gene>
<reference evidence="1 2" key="1">
    <citation type="submission" date="2021-06" db="EMBL/GenBank/DDBJ databases">
        <title>Caerostris extrusa draft genome.</title>
        <authorList>
            <person name="Kono N."/>
            <person name="Arakawa K."/>
        </authorList>
    </citation>
    <scope>NUCLEOTIDE SEQUENCE [LARGE SCALE GENOMIC DNA]</scope>
</reference>
<proteinExistence type="predicted"/>
<organism evidence="1 2">
    <name type="scientific">Caerostris extrusa</name>
    <name type="common">Bark spider</name>
    <name type="synonym">Caerostris bankana</name>
    <dbReference type="NCBI Taxonomy" id="172846"/>
    <lineage>
        <taxon>Eukaryota</taxon>
        <taxon>Metazoa</taxon>
        <taxon>Ecdysozoa</taxon>
        <taxon>Arthropoda</taxon>
        <taxon>Chelicerata</taxon>
        <taxon>Arachnida</taxon>
        <taxon>Araneae</taxon>
        <taxon>Araneomorphae</taxon>
        <taxon>Entelegynae</taxon>
        <taxon>Araneoidea</taxon>
        <taxon>Araneidae</taxon>
        <taxon>Caerostris</taxon>
    </lineage>
</organism>
<keyword evidence="2" id="KW-1185">Reference proteome</keyword>
<comment type="caution">
    <text evidence="1">The sequence shown here is derived from an EMBL/GenBank/DDBJ whole genome shotgun (WGS) entry which is preliminary data.</text>
</comment>
<name>A0AAV4X8F9_CAEEX</name>
<evidence type="ECO:0000313" key="2">
    <source>
        <dbReference type="Proteomes" id="UP001054945"/>
    </source>
</evidence>
<accession>A0AAV4X8F9</accession>
<protein>
    <submittedName>
        <fullName evidence="1">Uncharacterized protein</fullName>
    </submittedName>
</protein>
<dbReference type="Proteomes" id="UP001054945">
    <property type="component" value="Unassembled WGS sequence"/>
</dbReference>
<dbReference type="AlphaFoldDB" id="A0AAV4X8F9"/>
<evidence type="ECO:0000313" key="1">
    <source>
        <dbReference type="EMBL" id="GIY90255.1"/>
    </source>
</evidence>
<dbReference type="EMBL" id="BPLR01017308">
    <property type="protein sequence ID" value="GIY90255.1"/>
    <property type="molecule type" value="Genomic_DNA"/>
</dbReference>